<dbReference type="SUPFAM" id="SSF140111">
    <property type="entry name" value="Endosomal sorting complex assembly domain"/>
    <property type="match status" value="1"/>
</dbReference>
<evidence type="ECO:0000256" key="12">
    <source>
        <dbReference type="ARBA" id="ARBA00022967"/>
    </source>
</evidence>
<dbReference type="GO" id="GO:0005524">
    <property type="term" value="F:ATP binding"/>
    <property type="evidence" value="ECO:0007669"/>
    <property type="project" value="UniProtKB-KW"/>
</dbReference>
<keyword evidence="9 31" id="KW-0067">ATP-binding</keyword>
<feature type="compositionally biased region" description="Pro residues" evidence="26">
    <location>
        <begin position="1048"/>
        <end position="1069"/>
    </location>
</feature>
<dbReference type="GO" id="GO:0015440">
    <property type="term" value="F:ABC-type peptide transporter activity"/>
    <property type="evidence" value="ECO:0007669"/>
    <property type="project" value="InterPro"/>
</dbReference>
<dbReference type="Proteomes" id="UP000233556">
    <property type="component" value="Unassembled WGS sequence"/>
</dbReference>
<evidence type="ECO:0000256" key="7">
    <source>
        <dbReference type="ARBA" id="ARBA00022741"/>
    </source>
</evidence>
<dbReference type="PANTHER" id="PTHR43394:SF21">
    <property type="entry name" value="ATP BINDING CASSETTE SUBFAMILY B MEMBER 9"/>
    <property type="match status" value="1"/>
</dbReference>
<dbReference type="PROSITE" id="PS50893">
    <property type="entry name" value="ABC_TRANSPORTER_2"/>
    <property type="match status" value="1"/>
</dbReference>
<evidence type="ECO:0000256" key="25">
    <source>
        <dbReference type="PROSITE-ProRule" id="PRU00646"/>
    </source>
</evidence>
<dbReference type="InterPro" id="IPR029012">
    <property type="entry name" value="Helix_hairpin_bin_sf"/>
</dbReference>
<evidence type="ECO:0000259" key="29">
    <source>
        <dbReference type="PROSITE" id="PS50929"/>
    </source>
</evidence>
<sequence length="1069" mass="117452">MRAWKAVASTLALSGADVVVTTLLYTHGRGGRDILQDLRHFNIFNSLLDIWGGCLYRSCVLLGAAIGVATNTAYGPRRLRASRTFIAIVCLLMGIYMMVKLLLYSEVRRTIRDPWFWGLFAWTYVALAATFGLWQLLACVTSSREALGPGSESRAEAEESCDGGAPRDKREEAAGPTIHKLLSYTKPDAFFLGIASFFLLVAALGETFLPYYTGLAIDGIVVQKSMDRFSTAVLVMSLLAIGSSFAAGIRGGVFTLIFARLNIRLRNCLFRSLVSQEMSFFDENRTGDVISRLTSDTTIVSDLVSQNINIFLRNVVKATGVIFFMFSLSWKLSLVTFMGFPIIMLVSDVYGKYYKKLSKDVQNALAKANNTAEETISAMKTVRSFANEEAEANVYWQKLQQVYKLNKREAMAYTYYVWSSGLTLLVVQVSILYYGGHLVISGQMTSGNLISFIIYEFVLGDCMESVGSVYSGLMQGVGAAEKVFEFIDRKPTMVNDGSLAPDHVDGKVEFRNVTFSYRTRSATQVLQNVSFTLHPGKVTALVGPSGSGKSSCVNILENFYPLQDGQVLLDGRPINMYDHKYLHSVISLVSQEPVLFARSIADNISYGLTSASFESVVQAAQKANAHAFITELQDGYHTEAGEKGAQLSGGQKQRVAIARALIRAPPILILDEATSALDAESEHAIQQAIYGDLQNHTVLVIAHRLSTVEKAHNIIVLDKGRVVQQGSHKELMEEGGLYSKLVQRQILGLEGGGADSRQPPARGDSAKAPGGLEEEFRIDHSLPAVAQDDYTTTAHKSKMSNTKDSDHMAIPYPAPLAQAQNVQHSKDMTLASNRSLAEGNLLYQPKLESLKSNLTEKYQELQVLFEAYQIKKTKLDRQSSNASLETLLALLQTEGAKIEEDTENMAEKFLDGEIPLDSFIDEYQSKRKLAHLRRVKIEKLQEMVLKGQRLPQVQPQAQPRAPETTPAPQDSYTSDANTPPSVVPRRIPPPPPSSVPAGRFPTPFTAAMSSGPALSYPGAPYPPLPPRPGVQSGSQMPQPGYPSQFVPQYPPALPQRPPRLPPHPGFILQ</sequence>
<evidence type="ECO:0000256" key="20">
    <source>
        <dbReference type="ARBA" id="ARBA00066336"/>
    </source>
</evidence>
<evidence type="ECO:0000256" key="15">
    <source>
        <dbReference type="ARBA" id="ARBA00023228"/>
    </source>
</evidence>
<feature type="transmembrane region" description="Helical" evidence="27">
    <location>
        <begin position="85"/>
        <end position="103"/>
    </location>
</feature>
<dbReference type="GO" id="GO:0031902">
    <property type="term" value="C:late endosome membrane"/>
    <property type="evidence" value="ECO:0007669"/>
    <property type="project" value="UniProtKB-SubCell"/>
</dbReference>
<evidence type="ECO:0000256" key="23">
    <source>
        <dbReference type="ARBA" id="ARBA00083142"/>
    </source>
</evidence>
<feature type="domain" description="VPS37 C-terminal" evidence="30">
    <location>
        <begin position="865"/>
        <end position="954"/>
    </location>
</feature>
<feature type="transmembrane region" description="Helical" evidence="27">
    <location>
        <begin position="334"/>
        <end position="351"/>
    </location>
</feature>
<evidence type="ECO:0000256" key="19">
    <source>
        <dbReference type="ARBA" id="ARBA00062472"/>
    </source>
</evidence>
<comment type="subunit">
    <text evidence="19">Homodimer. Interacts (via TMD0 region) with LAMP1; this interaction strongly stabilizes ABCB9 and protects ABCB9 against lysosomal degradation. Interacts (via TMD0 region) with LAMP2 (isoform LAMP-2B). Interacts (via TMD0) with YIF1B; this interaction allows (but is not essential) the ER-to-Golgi trafficking and strongly depends on a salt bridge within TMD0.</text>
</comment>
<feature type="compositionally biased region" description="Polar residues" evidence="26">
    <location>
        <begin position="966"/>
        <end position="978"/>
    </location>
</feature>
<dbReference type="PROSITE" id="PS00211">
    <property type="entry name" value="ABC_TRANSPORTER_1"/>
    <property type="match status" value="1"/>
</dbReference>
<evidence type="ECO:0000256" key="13">
    <source>
        <dbReference type="ARBA" id="ARBA00022989"/>
    </source>
</evidence>
<reference evidence="32" key="2">
    <citation type="submission" date="2017-12" db="EMBL/GenBank/DDBJ databases">
        <title>Genome sequence of the Bar-tailed Godwit (Limosa lapponica baueri).</title>
        <authorList>
            <person name="Lima N.C.B."/>
            <person name="Parody-Merino A.M."/>
            <person name="Battley P.F."/>
            <person name="Fidler A.E."/>
            <person name="Prosdocimi F."/>
        </authorList>
    </citation>
    <scope>NUCLEOTIDE SEQUENCE [LARGE SCALE GENOMIC DNA]</scope>
</reference>
<gene>
    <name evidence="31" type="ORF">llap_9427</name>
</gene>
<comment type="function">
    <text evidence="16">Component of the ESCRT-I complex, a regulator of vesicular trafficking process. Required for the sorting of endocytic ubiquitinated cargos into multivesicular bodies. May be involved in cell growth and differentiation.</text>
</comment>
<dbReference type="Gene3D" id="1.10.287.660">
    <property type="entry name" value="Helix hairpin bin"/>
    <property type="match status" value="1"/>
</dbReference>
<dbReference type="SUPFAM" id="SSF90123">
    <property type="entry name" value="ABC transporter transmembrane region"/>
    <property type="match status" value="1"/>
</dbReference>
<evidence type="ECO:0000256" key="6">
    <source>
        <dbReference type="ARBA" id="ARBA00022692"/>
    </source>
</evidence>
<feature type="transmembrane region" description="Helical" evidence="27">
    <location>
        <begin position="189"/>
        <end position="212"/>
    </location>
</feature>
<accession>A0A2I0U2T4</accession>
<evidence type="ECO:0000313" key="32">
    <source>
        <dbReference type="Proteomes" id="UP000233556"/>
    </source>
</evidence>
<evidence type="ECO:0000256" key="16">
    <source>
        <dbReference type="ARBA" id="ARBA00025010"/>
    </source>
</evidence>
<comment type="function">
    <text evidence="18">ATP-dependent low-affinity peptide transporter which translocates a broad spectrum of peptides from the cytosol to the lysosomal lumen for degradation. Displays a broad peptide length specificity from 6-mer up to at least 59-mer peptides with an optimum of 23-mers. Binds and transports smaller and larger peptides with the same affinity. Favors positively charged, aromatic or hydrophobic residues in the N- and C-terminal positions whereas negatively charged residues as well as asparagine and methionine are not favored.</text>
</comment>
<evidence type="ECO:0000256" key="21">
    <source>
        <dbReference type="ARBA" id="ARBA00068474"/>
    </source>
</evidence>
<feature type="domain" description="ABC transmembrane type-1" evidence="29">
    <location>
        <begin position="194"/>
        <end position="475"/>
    </location>
</feature>
<keyword evidence="15" id="KW-0458">Lysosome</keyword>
<dbReference type="FunFam" id="1.20.1560.10:FF:000031">
    <property type="entry name" value="ATP-binding cassette sub-family B member 9"/>
    <property type="match status" value="1"/>
</dbReference>
<dbReference type="InterPro" id="IPR039421">
    <property type="entry name" value="Type_1_exporter"/>
</dbReference>
<name>A0A2I0U2T4_LIMLA</name>
<dbReference type="EC" id="7.4.2.6" evidence="20"/>
<dbReference type="Pfam" id="PF00005">
    <property type="entry name" value="ABC_tran"/>
    <property type="match status" value="1"/>
</dbReference>
<dbReference type="GO" id="GO:0000813">
    <property type="term" value="C:ESCRT I complex"/>
    <property type="evidence" value="ECO:0007669"/>
    <property type="project" value="UniProtKB-ARBA"/>
</dbReference>
<evidence type="ECO:0000259" key="28">
    <source>
        <dbReference type="PROSITE" id="PS50893"/>
    </source>
</evidence>
<feature type="region of interest" description="Disordered" evidence="26">
    <location>
        <begin position="146"/>
        <end position="171"/>
    </location>
</feature>
<evidence type="ECO:0000256" key="26">
    <source>
        <dbReference type="SAM" id="MobiDB-lite"/>
    </source>
</evidence>
<evidence type="ECO:0000256" key="11">
    <source>
        <dbReference type="ARBA" id="ARBA00022927"/>
    </source>
</evidence>
<feature type="region of interest" description="Disordered" evidence="26">
    <location>
        <begin position="750"/>
        <end position="769"/>
    </location>
</feature>
<dbReference type="InterPro" id="IPR017871">
    <property type="entry name" value="ABC_transporter-like_CS"/>
</dbReference>
<dbReference type="Pfam" id="PF07200">
    <property type="entry name" value="Mod_r"/>
    <property type="match status" value="1"/>
</dbReference>
<evidence type="ECO:0000256" key="18">
    <source>
        <dbReference type="ARBA" id="ARBA00055204"/>
    </source>
</evidence>
<dbReference type="Gene3D" id="3.40.50.300">
    <property type="entry name" value="P-loop containing nucleotide triphosphate hydrolases"/>
    <property type="match status" value="1"/>
</dbReference>
<evidence type="ECO:0000256" key="1">
    <source>
        <dbReference type="ARBA" id="ARBA00004155"/>
    </source>
</evidence>
<dbReference type="AlphaFoldDB" id="A0A2I0U2T4"/>
<feature type="transmembrane region" description="Helical" evidence="27">
    <location>
        <begin position="115"/>
        <end position="137"/>
    </location>
</feature>
<evidence type="ECO:0000256" key="10">
    <source>
        <dbReference type="ARBA" id="ARBA00022856"/>
    </source>
</evidence>
<keyword evidence="10" id="KW-0571">Peptide transport</keyword>
<dbReference type="Gene3D" id="1.20.1560.10">
    <property type="entry name" value="ABC transporter type 1, transmembrane domain"/>
    <property type="match status" value="1"/>
</dbReference>
<dbReference type="GO" id="GO:0015031">
    <property type="term" value="P:protein transport"/>
    <property type="evidence" value="ECO:0007669"/>
    <property type="project" value="UniProtKB-UniRule"/>
</dbReference>
<feature type="compositionally biased region" description="Pro residues" evidence="26">
    <location>
        <begin position="1019"/>
        <end position="1028"/>
    </location>
</feature>
<evidence type="ECO:0000256" key="27">
    <source>
        <dbReference type="SAM" id="Phobius"/>
    </source>
</evidence>
<dbReference type="GO" id="GO:0036258">
    <property type="term" value="P:multivesicular body assembly"/>
    <property type="evidence" value="ECO:0007669"/>
    <property type="project" value="UniProtKB-ARBA"/>
</dbReference>
<dbReference type="SUPFAM" id="SSF52540">
    <property type="entry name" value="P-loop containing nucleoside triphosphate hydrolases"/>
    <property type="match status" value="1"/>
</dbReference>
<evidence type="ECO:0000256" key="22">
    <source>
        <dbReference type="ARBA" id="ARBA00079330"/>
    </source>
</evidence>
<dbReference type="CDD" id="cd18784">
    <property type="entry name" value="ABC_6TM_ABCB9_like"/>
    <property type="match status" value="1"/>
</dbReference>
<feature type="region of interest" description="Disordered" evidence="26">
    <location>
        <begin position="948"/>
        <end position="1069"/>
    </location>
</feature>
<evidence type="ECO:0000256" key="24">
    <source>
        <dbReference type="ARBA" id="ARBA00084061"/>
    </source>
</evidence>
<feature type="compositionally biased region" description="Low complexity" evidence="26">
    <location>
        <begin position="948"/>
        <end position="962"/>
    </location>
</feature>
<feature type="transmembrane region" description="Helical" evidence="27">
    <location>
        <begin position="50"/>
        <end position="73"/>
    </location>
</feature>
<dbReference type="PROSITE" id="PS51314">
    <property type="entry name" value="VPS37_C"/>
    <property type="match status" value="1"/>
</dbReference>
<feature type="transmembrane region" description="Helical" evidence="27">
    <location>
        <begin position="413"/>
        <end position="435"/>
    </location>
</feature>
<dbReference type="InterPro" id="IPR030254">
    <property type="entry name" value="ABCB9_6-TMD"/>
</dbReference>
<comment type="similarity">
    <text evidence="4">Belongs to the VPS37 family.</text>
</comment>
<evidence type="ECO:0000313" key="31">
    <source>
        <dbReference type="EMBL" id="PKU40273.1"/>
    </source>
</evidence>
<dbReference type="InterPro" id="IPR009851">
    <property type="entry name" value="Mod_r"/>
</dbReference>
<dbReference type="GO" id="GO:0005765">
    <property type="term" value="C:lysosomal membrane"/>
    <property type="evidence" value="ECO:0007669"/>
    <property type="project" value="UniProtKB-SubCell"/>
</dbReference>
<dbReference type="InterPro" id="IPR036640">
    <property type="entry name" value="ABC1_TM_sf"/>
</dbReference>
<comment type="subcellular location">
    <subcellularLocation>
        <location evidence="2">Late endosome membrane</location>
        <topology evidence="2">Peripheral membrane protein</topology>
    </subcellularLocation>
    <subcellularLocation>
        <location evidence="1">Lysosome membrane</location>
        <topology evidence="1">Multi-pass membrane protein</topology>
    </subcellularLocation>
</comment>
<keyword evidence="12" id="KW-1278">Translocase</keyword>
<dbReference type="FunFam" id="3.40.50.300:FF:000140">
    <property type="entry name" value="Lipid A export ATP-binding/permease protein MsbA"/>
    <property type="match status" value="1"/>
</dbReference>
<dbReference type="CDD" id="cd03248">
    <property type="entry name" value="ABCC_TAP"/>
    <property type="match status" value="1"/>
</dbReference>
<dbReference type="InterPro" id="IPR011527">
    <property type="entry name" value="ABC1_TM_dom"/>
</dbReference>
<evidence type="ECO:0000256" key="8">
    <source>
        <dbReference type="ARBA" id="ARBA00022753"/>
    </source>
</evidence>
<keyword evidence="6 27" id="KW-0812">Transmembrane</keyword>
<evidence type="ECO:0000256" key="3">
    <source>
        <dbReference type="ARBA" id="ARBA00006493"/>
    </source>
</evidence>
<dbReference type="InterPro" id="IPR003439">
    <property type="entry name" value="ABC_transporter-like_ATP-bd"/>
</dbReference>
<dbReference type="GO" id="GO:0039702">
    <property type="term" value="P:viral budding via host ESCRT complex"/>
    <property type="evidence" value="ECO:0007669"/>
    <property type="project" value="UniProtKB-ARBA"/>
</dbReference>
<keyword evidence="8" id="KW-0967">Endosome</keyword>
<feature type="transmembrane region" description="Helical" evidence="27">
    <location>
        <begin position="232"/>
        <end position="259"/>
    </location>
</feature>
<dbReference type="InterPro" id="IPR027417">
    <property type="entry name" value="P-loop_NTPase"/>
</dbReference>
<evidence type="ECO:0000256" key="17">
    <source>
        <dbReference type="ARBA" id="ARBA00052205"/>
    </source>
</evidence>
<dbReference type="InterPro" id="IPR037202">
    <property type="entry name" value="ESCRT_assembly_dom"/>
</dbReference>
<keyword evidence="32" id="KW-1185">Reference proteome</keyword>
<keyword evidence="7" id="KW-0547">Nucleotide-binding</keyword>
<evidence type="ECO:0000259" key="30">
    <source>
        <dbReference type="PROSITE" id="PS51314"/>
    </source>
</evidence>
<keyword evidence="11 25" id="KW-0653">Protein transport</keyword>
<keyword evidence="14 27" id="KW-0472">Membrane</keyword>
<evidence type="ECO:0000256" key="9">
    <source>
        <dbReference type="ARBA" id="ARBA00022840"/>
    </source>
</evidence>
<evidence type="ECO:0000256" key="14">
    <source>
        <dbReference type="ARBA" id="ARBA00023136"/>
    </source>
</evidence>
<keyword evidence="13 27" id="KW-1133">Transmembrane helix</keyword>
<dbReference type="InterPro" id="IPR003593">
    <property type="entry name" value="AAA+_ATPase"/>
</dbReference>
<dbReference type="Pfam" id="PF00664">
    <property type="entry name" value="ABC_membrane"/>
    <property type="match status" value="1"/>
</dbReference>
<organism evidence="31 32">
    <name type="scientific">Limosa lapponica baueri</name>
    <dbReference type="NCBI Taxonomy" id="1758121"/>
    <lineage>
        <taxon>Eukaryota</taxon>
        <taxon>Metazoa</taxon>
        <taxon>Chordata</taxon>
        <taxon>Craniata</taxon>
        <taxon>Vertebrata</taxon>
        <taxon>Euteleostomi</taxon>
        <taxon>Archelosauria</taxon>
        <taxon>Archosauria</taxon>
        <taxon>Dinosauria</taxon>
        <taxon>Saurischia</taxon>
        <taxon>Theropoda</taxon>
        <taxon>Coelurosauria</taxon>
        <taxon>Aves</taxon>
        <taxon>Neognathae</taxon>
        <taxon>Neoaves</taxon>
        <taxon>Charadriiformes</taxon>
        <taxon>Scolopacidae</taxon>
        <taxon>Limosa</taxon>
    </lineage>
</organism>
<evidence type="ECO:0000256" key="4">
    <source>
        <dbReference type="ARBA" id="ARBA00007617"/>
    </source>
</evidence>
<dbReference type="OrthoDB" id="6500128at2759"/>
<dbReference type="GO" id="GO:0016236">
    <property type="term" value="P:macroautophagy"/>
    <property type="evidence" value="ECO:0007669"/>
    <property type="project" value="UniProtKB-ARBA"/>
</dbReference>
<dbReference type="FunFam" id="1.10.287.660:FF:000003">
    <property type="entry name" value="vacuolar protein sorting-associated protein 37B"/>
    <property type="match status" value="1"/>
</dbReference>
<comment type="similarity">
    <text evidence="3">Belongs to the ABC transporter superfamily. ABCB family. MHC peptide exporter (TC 3.A.1.209) subfamily.</text>
</comment>
<dbReference type="GO" id="GO:0016887">
    <property type="term" value="F:ATP hydrolysis activity"/>
    <property type="evidence" value="ECO:0007669"/>
    <property type="project" value="InterPro"/>
</dbReference>
<dbReference type="EMBL" id="KZ506303">
    <property type="protein sequence ID" value="PKU40273.1"/>
    <property type="molecule type" value="Genomic_DNA"/>
</dbReference>
<evidence type="ECO:0000256" key="2">
    <source>
        <dbReference type="ARBA" id="ARBA00004633"/>
    </source>
</evidence>
<keyword evidence="5 25" id="KW-0813">Transport</keyword>
<dbReference type="GO" id="GO:0015421">
    <property type="term" value="F:ABC-type oligopeptide transporter activity"/>
    <property type="evidence" value="ECO:0007669"/>
    <property type="project" value="UniProtKB-EC"/>
</dbReference>
<comment type="catalytic activity">
    <reaction evidence="17">
        <text>a [oligopeptide](in) + ATP + H2O = a [oligopeptide](out) + ADP + phosphate + H(+)</text>
        <dbReference type="Rhea" id="RHEA:14429"/>
        <dbReference type="Rhea" id="RHEA-COMP:10531"/>
        <dbReference type="ChEBI" id="CHEBI:15377"/>
        <dbReference type="ChEBI" id="CHEBI:15378"/>
        <dbReference type="ChEBI" id="CHEBI:30616"/>
        <dbReference type="ChEBI" id="CHEBI:43474"/>
        <dbReference type="ChEBI" id="CHEBI:83228"/>
        <dbReference type="ChEBI" id="CHEBI:456216"/>
        <dbReference type="EC" id="7.4.2.6"/>
    </reaction>
    <physiologicalReaction direction="left-to-right" evidence="17">
        <dbReference type="Rhea" id="RHEA:14430"/>
    </physiologicalReaction>
</comment>
<evidence type="ECO:0000256" key="5">
    <source>
        <dbReference type="ARBA" id="ARBA00022448"/>
    </source>
</evidence>
<reference evidence="32" key="1">
    <citation type="submission" date="2017-11" db="EMBL/GenBank/DDBJ databases">
        <authorList>
            <person name="Lima N.C."/>
            <person name="Parody-Merino A.M."/>
            <person name="Battley P.F."/>
            <person name="Fidler A.E."/>
            <person name="Prosdocimi F."/>
        </authorList>
    </citation>
    <scope>NUCLEOTIDE SEQUENCE [LARGE SCALE GENOMIC DNA]</scope>
</reference>
<protein>
    <recommendedName>
        <fullName evidence="21">ABC-type oligopeptide transporter ABCB9</fullName>
        <ecNumber evidence="20">7.4.2.6</ecNumber>
    </recommendedName>
    <alternativeName>
        <fullName evidence="24">ATP-binding cassette sub-family B member 9</fullName>
    </alternativeName>
    <alternativeName>
        <fullName evidence="23">ATP-binding cassette transporter 9</fullName>
    </alternativeName>
    <alternativeName>
        <fullName evidence="22">TAP-like protein</fullName>
    </alternativeName>
</protein>
<dbReference type="SMART" id="SM00382">
    <property type="entry name" value="AAA"/>
    <property type="match status" value="1"/>
</dbReference>
<proteinExistence type="inferred from homology"/>
<dbReference type="GO" id="GO:0048306">
    <property type="term" value="F:calcium-dependent protein binding"/>
    <property type="evidence" value="ECO:0007669"/>
    <property type="project" value="UniProtKB-ARBA"/>
</dbReference>
<dbReference type="PANTHER" id="PTHR43394">
    <property type="entry name" value="ATP-DEPENDENT PERMEASE MDL1, MITOCHONDRIAL"/>
    <property type="match status" value="1"/>
</dbReference>
<feature type="domain" description="ABC transporter" evidence="28">
    <location>
        <begin position="508"/>
        <end position="744"/>
    </location>
</feature>
<dbReference type="PROSITE" id="PS50929">
    <property type="entry name" value="ABC_TM1F"/>
    <property type="match status" value="1"/>
</dbReference>